<evidence type="ECO:0000313" key="3">
    <source>
        <dbReference type="EMBL" id="MCF6377467.1"/>
    </source>
</evidence>
<dbReference type="Proteomes" id="UP001201161">
    <property type="component" value="Unassembled WGS sequence"/>
</dbReference>
<dbReference type="InterPro" id="IPR003615">
    <property type="entry name" value="HNH_nuc"/>
</dbReference>
<dbReference type="RefSeq" id="WP_236400940.1">
    <property type="nucleotide sequence ID" value="NZ_JAKJHZ010000005.1"/>
</dbReference>
<keyword evidence="4" id="KW-1185">Reference proteome</keyword>
<reference evidence="3 4" key="1">
    <citation type="submission" date="2022-01" db="EMBL/GenBank/DDBJ databases">
        <title>Nocardioides sp. nov., an actinomycete isolated from mining soil.</title>
        <authorList>
            <person name="Liu L."/>
        </authorList>
    </citation>
    <scope>NUCLEOTIDE SEQUENCE [LARGE SCALE GENOMIC DNA]</scope>
    <source>
        <strain evidence="3 4">KLBMP 9356</strain>
    </source>
</reference>
<dbReference type="SMART" id="SM00507">
    <property type="entry name" value="HNHc"/>
    <property type="match status" value="1"/>
</dbReference>
<dbReference type="Gene3D" id="1.10.30.50">
    <property type="match status" value="1"/>
</dbReference>
<accession>A0ABS9H8C8</accession>
<comment type="caution">
    <text evidence="3">The sequence shown here is derived from an EMBL/GenBank/DDBJ whole genome shotgun (WGS) entry which is preliminary data.</text>
</comment>
<keyword evidence="3" id="KW-0255">Endonuclease</keyword>
<dbReference type="Pfam" id="PF01844">
    <property type="entry name" value="HNH"/>
    <property type="match status" value="1"/>
</dbReference>
<sequence length="453" mass="49401">MADHRPHTPHDTGRSTCCRRALAAWGGLGPVSAVWLVPGDGSSSVVDALLGRLDGVLDDFAALSPGGLVNADVVRLLDAATVAANRVASLQCRTVAEADRRRLGDAIGERHTHQWWAGRSRLTRSEAGRLTKLGVALDEPRHADVARRLADGMLCVEQARAIVEAVEALPPVVDDEVRDRAEDALLELARQHDARDLKQLGKRILDAVAPEVGESHEAKRLEDEERRAAEASDFTLYDDGEGRCHGWFTVPTHVGTILRRTLLALANPARHGAADLRDASGEWKPSRRRMGEAFIEYVERYPLDAMPQTAGVNATVVVTMTLQDLLGEHATALLDDGSRMSAAQARRLACEAGIIPAVLGGKSQPLDLGRARRLFNKAQRIALGVRDRRCTAKGCETTASGCHAHHDDPWSRGGRTDLVNGRLLCPHHHRLAHDPRYAMTVHTDNKVTFVMRT</sequence>
<evidence type="ECO:0000256" key="1">
    <source>
        <dbReference type="ARBA" id="ARBA00023450"/>
    </source>
</evidence>
<dbReference type="GO" id="GO:0004519">
    <property type="term" value="F:endonuclease activity"/>
    <property type="evidence" value="ECO:0007669"/>
    <property type="project" value="UniProtKB-KW"/>
</dbReference>
<dbReference type="CDD" id="cd00085">
    <property type="entry name" value="HNHc"/>
    <property type="match status" value="1"/>
</dbReference>
<dbReference type="InterPro" id="IPR003870">
    <property type="entry name" value="DUF222"/>
</dbReference>
<gene>
    <name evidence="3" type="ORF">L2K70_07605</name>
</gene>
<proteinExistence type="inferred from homology"/>
<keyword evidence="3" id="KW-0540">Nuclease</keyword>
<feature type="domain" description="HNH nuclease" evidence="2">
    <location>
        <begin position="378"/>
        <end position="430"/>
    </location>
</feature>
<evidence type="ECO:0000259" key="2">
    <source>
        <dbReference type="SMART" id="SM00507"/>
    </source>
</evidence>
<organism evidence="3 4">
    <name type="scientific">Nocardioides potassii</name>
    <dbReference type="NCBI Taxonomy" id="2911371"/>
    <lineage>
        <taxon>Bacteria</taxon>
        <taxon>Bacillati</taxon>
        <taxon>Actinomycetota</taxon>
        <taxon>Actinomycetes</taxon>
        <taxon>Propionibacteriales</taxon>
        <taxon>Nocardioidaceae</taxon>
        <taxon>Nocardioides</taxon>
    </lineage>
</organism>
<dbReference type="InterPro" id="IPR002711">
    <property type="entry name" value="HNH"/>
</dbReference>
<comment type="similarity">
    <text evidence="1">Belongs to the Rv1128c/1148c/1588c/1702c/1945/3466 family.</text>
</comment>
<name>A0ABS9H8C8_9ACTN</name>
<keyword evidence="3" id="KW-0378">Hydrolase</keyword>
<dbReference type="EMBL" id="JAKJHZ010000005">
    <property type="protein sequence ID" value="MCF6377467.1"/>
    <property type="molecule type" value="Genomic_DNA"/>
</dbReference>
<evidence type="ECO:0000313" key="4">
    <source>
        <dbReference type="Proteomes" id="UP001201161"/>
    </source>
</evidence>
<protein>
    <submittedName>
        <fullName evidence="3">HNH endonuclease</fullName>
    </submittedName>
</protein>
<dbReference type="Pfam" id="PF02720">
    <property type="entry name" value="DUF222"/>
    <property type="match status" value="1"/>
</dbReference>